<feature type="non-terminal residue" evidence="1">
    <location>
        <position position="44"/>
    </location>
</feature>
<dbReference type="Proteomes" id="UP000789920">
    <property type="component" value="Unassembled WGS sequence"/>
</dbReference>
<proteinExistence type="predicted"/>
<protein>
    <submittedName>
        <fullName evidence="1">21185_t:CDS:1</fullName>
    </submittedName>
</protein>
<comment type="caution">
    <text evidence="1">The sequence shown here is derived from an EMBL/GenBank/DDBJ whole genome shotgun (WGS) entry which is preliminary data.</text>
</comment>
<evidence type="ECO:0000313" key="1">
    <source>
        <dbReference type="EMBL" id="CAG8799247.1"/>
    </source>
</evidence>
<reference evidence="1" key="1">
    <citation type="submission" date="2021-06" db="EMBL/GenBank/DDBJ databases">
        <authorList>
            <person name="Kallberg Y."/>
            <person name="Tangrot J."/>
            <person name="Rosling A."/>
        </authorList>
    </citation>
    <scope>NUCLEOTIDE SEQUENCE</scope>
    <source>
        <strain evidence="1">MA461A</strain>
    </source>
</reference>
<feature type="non-terminal residue" evidence="1">
    <location>
        <position position="1"/>
    </location>
</feature>
<accession>A0ACA9RN51</accession>
<evidence type="ECO:0000313" key="2">
    <source>
        <dbReference type="Proteomes" id="UP000789920"/>
    </source>
</evidence>
<organism evidence="1 2">
    <name type="scientific">Racocetra persica</name>
    <dbReference type="NCBI Taxonomy" id="160502"/>
    <lineage>
        <taxon>Eukaryota</taxon>
        <taxon>Fungi</taxon>
        <taxon>Fungi incertae sedis</taxon>
        <taxon>Mucoromycota</taxon>
        <taxon>Glomeromycotina</taxon>
        <taxon>Glomeromycetes</taxon>
        <taxon>Diversisporales</taxon>
        <taxon>Gigasporaceae</taxon>
        <taxon>Racocetra</taxon>
    </lineage>
</organism>
<name>A0ACA9RN51_9GLOM</name>
<sequence>LPQFVSQPCSRYSANFGAAIRSNYAIIAVMQQIYPLCGFMSRDP</sequence>
<dbReference type="EMBL" id="CAJVQC010058954">
    <property type="protein sequence ID" value="CAG8799247.1"/>
    <property type="molecule type" value="Genomic_DNA"/>
</dbReference>
<keyword evidence="2" id="KW-1185">Reference proteome</keyword>
<gene>
    <name evidence="1" type="ORF">RPERSI_LOCUS20679</name>
</gene>